<evidence type="ECO:0000313" key="1">
    <source>
        <dbReference type="EMBL" id="KAJ6978649.1"/>
    </source>
</evidence>
<keyword evidence="2" id="KW-1185">Reference proteome</keyword>
<dbReference type="Proteomes" id="UP001164929">
    <property type="component" value="Chromosome 11"/>
</dbReference>
<name>A0AAD6M4C4_9ROSI</name>
<gene>
    <name evidence="1" type="ORF">NC653_026938</name>
</gene>
<dbReference type="EMBL" id="JAQIZT010000011">
    <property type="protein sequence ID" value="KAJ6978649.1"/>
    <property type="molecule type" value="Genomic_DNA"/>
</dbReference>
<proteinExistence type="predicted"/>
<sequence length="60" mass="6880">MNTSAYWCAVDLELSTLILQFLFFCPDLCKVLSLLDSKWLLRNIKNPTLLGFLIVNIKCS</sequence>
<accession>A0AAD6M4C4</accession>
<reference evidence="1" key="1">
    <citation type="journal article" date="2023" name="Mol. Ecol. Resour.">
        <title>Chromosome-level genome assembly of a triploid poplar Populus alba 'Berolinensis'.</title>
        <authorList>
            <person name="Chen S."/>
            <person name="Yu Y."/>
            <person name="Wang X."/>
            <person name="Wang S."/>
            <person name="Zhang T."/>
            <person name="Zhou Y."/>
            <person name="He R."/>
            <person name="Meng N."/>
            <person name="Wang Y."/>
            <person name="Liu W."/>
            <person name="Liu Z."/>
            <person name="Liu J."/>
            <person name="Guo Q."/>
            <person name="Huang H."/>
            <person name="Sederoff R.R."/>
            <person name="Wang G."/>
            <person name="Qu G."/>
            <person name="Chen S."/>
        </authorList>
    </citation>
    <scope>NUCLEOTIDE SEQUENCE</scope>
    <source>
        <strain evidence="1">SC-2020</strain>
    </source>
</reference>
<protein>
    <submittedName>
        <fullName evidence="1">Uncharacterized protein</fullName>
    </submittedName>
</protein>
<comment type="caution">
    <text evidence="1">The sequence shown here is derived from an EMBL/GenBank/DDBJ whole genome shotgun (WGS) entry which is preliminary data.</text>
</comment>
<dbReference type="AlphaFoldDB" id="A0AAD6M4C4"/>
<organism evidence="1 2">
    <name type="scientific">Populus alba x Populus x berolinensis</name>
    <dbReference type="NCBI Taxonomy" id="444605"/>
    <lineage>
        <taxon>Eukaryota</taxon>
        <taxon>Viridiplantae</taxon>
        <taxon>Streptophyta</taxon>
        <taxon>Embryophyta</taxon>
        <taxon>Tracheophyta</taxon>
        <taxon>Spermatophyta</taxon>
        <taxon>Magnoliopsida</taxon>
        <taxon>eudicotyledons</taxon>
        <taxon>Gunneridae</taxon>
        <taxon>Pentapetalae</taxon>
        <taxon>rosids</taxon>
        <taxon>fabids</taxon>
        <taxon>Malpighiales</taxon>
        <taxon>Salicaceae</taxon>
        <taxon>Saliceae</taxon>
        <taxon>Populus</taxon>
    </lineage>
</organism>
<evidence type="ECO:0000313" key="2">
    <source>
        <dbReference type="Proteomes" id="UP001164929"/>
    </source>
</evidence>